<sequence length="260" mass="28363">MMDIKRFTPHAVAALGAASFVFALSAVSSEAWWNSEKGSHGIWSVKISDEKKAISIGEYEGYKGLEAVRGFQLTNVLILLAATVFSLLKAFKGDQSRASGIGSAFITSFTFSVFTVGAISSIDPIKYLGEDFSYGTRKEIAEHLFTPTIFFTFFLPPIMLEAGYFLPKKDFLENIGTILTFAVAGTIFNAIAIGFTLYAAFVLGWMPGLDDEEGDLGAREFLLFGSIMSAVDPVTVIAVFNEIHVHAVLYERVNDLSDIC</sequence>
<evidence type="ECO:0000256" key="5">
    <source>
        <dbReference type="ARBA" id="ARBA00023053"/>
    </source>
</evidence>
<evidence type="ECO:0000256" key="1">
    <source>
        <dbReference type="ARBA" id="ARBA00004141"/>
    </source>
</evidence>
<feature type="transmembrane region" description="Helical" evidence="9">
    <location>
        <begin position="178"/>
        <end position="201"/>
    </location>
</feature>
<evidence type="ECO:0000256" key="2">
    <source>
        <dbReference type="ARBA" id="ARBA00022448"/>
    </source>
</evidence>
<accession>A0ABN7T0C7</accession>
<keyword evidence="8" id="KW-0739">Sodium transport</keyword>
<dbReference type="Gene3D" id="6.10.140.1330">
    <property type="match status" value="1"/>
</dbReference>
<evidence type="ECO:0000256" key="3">
    <source>
        <dbReference type="ARBA" id="ARBA00022692"/>
    </source>
</evidence>
<evidence type="ECO:0000256" key="7">
    <source>
        <dbReference type="ARBA" id="ARBA00023136"/>
    </source>
</evidence>
<feature type="transmembrane region" description="Helical" evidence="9">
    <location>
        <begin position="100"/>
        <end position="122"/>
    </location>
</feature>
<keyword evidence="3 9" id="KW-0812">Transmembrane</keyword>
<keyword evidence="2" id="KW-0813">Transport</keyword>
<keyword evidence="4 9" id="KW-1133">Transmembrane helix</keyword>
<dbReference type="InterPro" id="IPR018422">
    <property type="entry name" value="Cation/H_exchanger_CPA1"/>
</dbReference>
<evidence type="ECO:0000256" key="6">
    <source>
        <dbReference type="ARBA" id="ARBA00023065"/>
    </source>
</evidence>
<feature type="domain" description="Cation/H+ exchanger transmembrane" evidence="10">
    <location>
        <begin position="140"/>
        <end position="250"/>
    </location>
</feature>
<dbReference type="InterPro" id="IPR006153">
    <property type="entry name" value="Cation/H_exchanger_TM"/>
</dbReference>
<keyword evidence="5" id="KW-0915">Sodium</keyword>
<dbReference type="Proteomes" id="UP001158576">
    <property type="component" value="Chromosome 1"/>
</dbReference>
<dbReference type="InterPro" id="IPR004709">
    <property type="entry name" value="NaH_exchanger"/>
</dbReference>
<reference evidence="11 12" key="1">
    <citation type="submission" date="2021-04" db="EMBL/GenBank/DDBJ databases">
        <authorList>
            <person name="Bliznina A."/>
        </authorList>
    </citation>
    <scope>NUCLEOTIDE SEQUENCE [LARGE SCALE GENOMIC DNA]</scope>
</reference>
<dbReference type="PRINTS" id="PR01084">
    <property type="entry name" value="NAHEXCHNGR"/>
</dbReference>
<name>A0ABN7T0C7_OIKDI</name>
<feature type="transmembrane region" description="Helical" evidence="9">
    <location>
        <begin position="144"/>
        <end position="166"/>
    </location>
</feature>
<keyword evidence="7 9" id="KW-0472">Membrane</keyword>
<evidence type="ECO:0000256" key="9">
    <source>
        <dbReference type="SAM" id="Phobius"/>
    </source>
</evidence>
<evidence type="ECO:0000256" key="4">
    <source>
        <dbReference type="ARBA" id="ARBA00022989"/>
    </source>
</evidence>
<dbReference type="PANTHER" id="PTHR10110">
    <property type="entry name" value="SODIUM/HYDROGEN EXCHANGER"/>
    <property type="match status" value="1"/>
</dbReference>
<dbReference type="EMBL" id="OU015566">
    <property type="protein sequence ID" value="CAG5107277.1"/>
    <property type="molecule type" value="Genomic_DNA"/>
</dbReference>
<dbReference type="Pfam" id="PF00999">
    <property type="entry name" value="Na_H_Exchanger"/>
    <property type="match status" value="1"/>
</dbReference>
<protein>
    <submittedName>
        <fullName evidence="11">Oidioi.mRNA.OKI2018_I69.chr1.g3240.t1.cds</fullName>
    </submittedName>
</protein>
<feature type="transmembrane region" description="Helical" evidence="9">
    <location>
        <begin position="221"/>
        <end position="240"/>
    </location>
</feature>
<organism evidence="11 12">
    <name type="scientific">Oikopleura dioica</name>
    <name type="common">Tunicate</name>
    <dbReference type="NCBI Taxonomy" id="34765"/>
    <lineage>
        <taxon>Eukaryota</taxon>
        <taxon>Metazoa</taxon>
        <taxon>Chordata</taxon>
        <taxon>Tunicata</taxon>
        <taxon>Appendicularia</taxon>
        <taxon>Copelata</taxon>
        <taxon>Oikopleuridae</taxon>
        <taxon>Oikopleura</taxon>
    </lineage>
</organism>
<keyword evidence="6" id="KW-0406">Ion transport</keyword>
<evidence type="ECO:0000313" key="12">
    <source>
        <dbReference type="Proteomes" id="UP001158576"/>
    </source>
</evidence>
<comment type="subcellular location">
    <subcellularLocation>
        <location evidence="1">Membrane</location>
        <topology evidence="1">Multi-pass membrane protein</topology>
    </subcellularLocation>
</comment>
<gene>
    <name evidence="11" type="ORF">OKIOD_LOCUS12005</name>
</gene>
<proteinExistence type="predicted"/>
<evidence type="ECO:0000256" key="8">
    <source>
        <dbReference type="ARBA" id="ARBA00023201"/>
    </source>
</evidence>
<keyword evidence="12" id="KW-1185">Reference proteome</keyword>
<feature type="transmembrane region" description="Helical" evidence="9">
    <location>
        <begin position="70"/>
        <end position="88"/>
    </location>
</feature>
<evidence type="ECO:0000313" key="11">
    <source>
        <dbReference type="EMBL" id="CAG5107277.1"/>
    </source>
</evidence>
<dbReference type="PANTHER" id="PTHR10110:SF98">
    <property type="entry name" value="SODIUM_HYDROGEN EXCHANGER"/>
    <property type="match status" value="1"/>
</dbReference>
<evidence type="ECO:0000259" key="10">
    <source>
        <dbReference type="Pfam" id="PF00999"/>
    </source>
</evidence>